<feature type="region of interest" description="Disordered" evidence="2">
    <location>
        <begin position="229"/>
        <end position="294"/>
    </location>
</feature>
<organism evidence="4 5">
    <name type="scientific">Moelleriella libera RCEF 2490</name>
    <dbReference type="NCBI Taxonomy" id="1081109"/>
    <lineage>
        <taxon>Eukaryota</taxon>
        <taxon>Fungi</taxon>
        <taxon>Dikarya</taxon>
        <taxon>Ascomycota</taxon>
        <taxon>Pezizomycotina</taxon>
        <taxon>Sordariomycetes</taxon>
        <taxon>Hypocreomycetidae</taxon>
        <taxon>Hypocreales</taxon>
        <taxon>Clavicipitaceae</taxon>
        <taxon>Moelleriella</taxon>
    </lineage>
</organism>
<dbReference type="Proteomes" id="UP000078544">
    <property type="component" value="Unassembled WGS sequence"/>
</dbReference>
<dbReference type="Pfam" id="PF08574">
    <property type="entry name" value="Iwr1"/>
    <property type="match status" value="1"/>
</dbReference>
<evidence type="ECO:0000313" key="4">
    <source>
        <dbReference type="EMBL" id="OAA33788.1"/>
    </source>
</evidence>
<evidence type="ECO:0000256" key="2">
    <source>
        <dbReference type="SAM" id="MobiDB-lite"/>
    </source>
</evidence>
<dbReference type="STRING" id="1081109.A0A166VLE6"/>
<dbReference type="EMBL" id="AZGY01000001">
    <property type="protein sequence ID" value="OAA33788.1"/>
    <property type="molecule type" value="Genomic_DNA"/>
</dbReference>
<gene>
    <name evidence="4" type="ORF">AAL_01253</name>
</gene>
<sequence length="425" mass="47988">MSIPPQLIRVKRKRVEETPVTFLQFDQDSSKRRRGGSNWAYQRRRGVSQQPGKATQPLIHVSSSHPGTKEDVAQPSSNHDGPRPVAPGSLEPRKFRVSRGSMAKNGRSGPHRDAVSKQTRFGAAVFVEATGRKKASKPQKHSLANNHVAQRLLSRQESDESSAKSNVVVAEKLKRPGVARKAHTASPQQAPVRAPLPESLMHRQNHDMEKITNDMNEWVLNELGANLQSMQQEKQRTPLKPKSPAKRFHERHPEFAPPHSPAAAQADVVMSDLSDEDGEEEEDEEEDEGEWIIEEYVRIPANSVALDVPSSDVGILVLDEDEENLLFFGSPNDDDDELAEDDEDENAENHYTADYPEDEVDSDDEYGRHAYLYRQGNNSDDEENDEDYEEQDEIVFEGNDDDNDDDDVARMARMRQFMKRSSAFQ</sequence>
<proteinExistence type="inferred from homology"/>
<feature type="domain" description="Transcription factor Iwr1" evidence="3">
    <location>
        <begin position="290"/>
        <end position="359"/>
    </location>
</feature>
<comment type="similarity">
    <text evidence="1">Belongs to the IWR1/SLC7A6OS family.</text>
</comment>
<reference evidence="4 5" key="1">
    <citation type="journal article" date="2016" name="Genome Biol. Evol.">
        <title>Divergent and convergent evolution of fungal pathogenicity.</title>
        <authorList>
            <person name="Shang Y."/>
            <person name="Xiao G."/>
            <person name="Zheng P."/>
            <person name="Cen K."/>
            <person name="Zhan S."/>
            <person name="Wang C."/>
        </authorList>
    </citation>
    <scope>NUCLEOTIDE SEQUENCE [LARGE SCALE GENOMIC DNA]</scope>
    <source>
        <strain evidence="4 5">RCEF 2490</strain>
    </source>
</reference>
<dbReference type="AlphaFoldDB" id="A0A166VLE6"/>
<dbReference type="GO" id="GO:0006606">
    <property type="term" value="P:protein import into nucleus"/>
    <property type="evidence" value="ECO:0007669"/>
    <property type="project" value="InterPro"/>
</dbReference>
<feature type="compositionally biased region" description="Acidic residues" evidence="2">
    <location>
        <begin position="355"/>
        <end position="364"/>
    </location>
</feature>
<feature type="region of interest" description="Disordered" evidence="2">
    <location>
        <begin position="326"/>
        <end position="407"/>
    </location>
</feature>
<dbReference type="InterPro" id="IPR040150">
    <property type="entry name" value="Iwr1"/>
</dbReference>
<feature type="region of interest" description="Disordered" evidence="2">
    <location>
        <begin position="26"/>
        <end position="119"/>
    </location>
</feature>
<keyword evidence="5" id="KW-1185">Reference proteome</keyword>
<dbReference type="OrthoDB" id="6255506at2759"/>
<feature type="region of interest" description="Disordered" evidence="2">
    <location>
        <begin position="152"/>
        <end position="193"/>
    </location>
</feature>
<comment type="caution">
    <text evidence="4">The sequence shown here is derived from an EMBL/GenBank/DDBJ whole genome shotgun (WGS) entry which is preliminary data.</text>
</comment>
<feature type="compositionally biased region" description="Acidic residues" evidence="2">
    <location>
        <begin position="273"/>
        <end position="293"/>
    </location>
</feature>
<evidence type="ECO:0000259" key="3">
    <source>
        <dbReference type="Pfam" id="PF08574"/>
    </source>
</evidence>
<dbReference type="PANTHER" id="PTHR28063:SF1">
    <property type="entry name" value="RNA POLYMERASE II NUCLEAR LOCALIZATION PROTEIN IWR1"/>
    <property type="match status" value="1"/>
</dbReference>
<feature type="compositionally biased region" description="Acidic residues" evidence="2">
    <location>
        <begin position="379"/>
        <end position="407"/>
    </location>
</feature>
<protein>
    <submittedName>
        <fullName evidence="4">Transcription factor Iwr1</fullName>
    </submittedName>
</protein>
<accession>A0A166VLE6</accession>
<dbReference type="GO" id="GO:0005737">
    <property type="term" value="C:cytoplasm"/>
    <property type="evidence" value="ECO:0007669"/>
    <property type="project" value="TreeGrafter"/>
</dbReference>
<evidence type="ECO:0000256" key="1">
    <source>
        <dbReference type="ARBA" id="ARBA00010218"/>
    </source>
</evidence>
<feature type="compositionally biased region" description="Acidic residues" evidence="2">
    <location>
        <begin position="332"/>
        <end position="346"/>
    </location>
</feature>
<name>A0A166VLE6_9HYPO</name>
<feature type="compositionally biased region" description="Basic residues" evidence="2">
    <location>
        <begin position="237"/>
        <end position="250"/>
    </location>
</feature>
<evidence type="ECO:0000313" key="5">
    <source>
        <dbReference type="Proteomes" id="UP000078544"/>
    </source>
</evidence>
<dbReference type="InterPro" id="IPR013883">
    <property type="entry name" value="TF_Iwr1_dom"/>
</dbReference>
<dbReference type="PANTHER" id="PTHR28063">
    <property type="entry name" value="RNA POLYMERASE II NUCLEAR LOCALIZATION PROTEIN IWR1"/>
    <property type="match status" value="1"/>
</dbReference>